<organism evidence="4 5">
    <name type="scientific">Desulfomonile tiedjei</name>
    <dbReference type="NCBI Taxonomy" id="2358"/>
    <lineage>
        <taxon>Bacteria</taxon>
        <taxon>Pseudomonadati</taxon>
        <taxon>Thermodesulfobacteriota</taxon>
        <taxon>Desulfomonilia</taxon>
        <taxon>Desulfomonilales</taxon>
        <taxon>Desulfomonilaceae</taxon>
        <taxon>Desulfomonile</taxon>
    </lineage>
</organism>
<dbReference type="Gene3D" id="3.50.50.60">
    <property type="entry name" value="FAD/NAD(P)-binding domain"/>
    <property type="match status" value="2"/>
</dbReference>
<dbReference type="SUPFAM" id="SSF140490">
    <property type="entry name" value="Nqo1C-terminal domain-like"/>
    <property type="match status" value="1"/>
</dbReference>
<dbReference type="SUPFAM" id="SSF46548">
    <property type="entry name" value="alpha-helical ferredoxin"/>
    <property type="match status" value="1"/>
</dbReference>
<dbReference type="InterPro" id="IPR009051">
    <property type="entry name" value="Helical_ferredxn"/>
</dbReference>
<dbReference type="EMBL" id="JACRDE010000476">
    <property type="protein sequence ID" value="MBI5251429.1"/>
    <property type="molecule type" value="Genomic_DNA"/>
</dbReference>
<gene>
    <name evidence="4" type="ORF">HY912_18225</name>
</gene>
<dbReference type="InterPro" id="IPR019575">
    <property type="entry name" value="Nuop51_4Fe4S-bd"/>
</dbReference>
<dbReference type="InterPro" id="IPR036188">
    <property type="entry name" value="FAD/NAD-bd_sf"/>
</dbReference>
<comment type="caution">
    <text evidence="4">The sequence shown here is derived from an EMBL/GenBank/DDBJ whole genome shotgun (WGS) entry which is preliminary data.</text>
</comment>
<accession>A0A9D6Z4V8</accession>
<dbReference type="InterPro" id="IPR037207">
    <property type="entry name" value="Nuop51_4Fe4S-bd_sf"/>
</dbReference>
<dbReference type="SUPFAM" id="SSF51971">
    <property type="entry name" value="Nucleotide-binding domain"/>
    <property type="match status" value="1"/>
</dbReference>
<reference evidence="4" key="1">
    <citation type="submission" date="2020-07" db="EMBL/GenBank/DDBJ databases">
        <title>Huge and variable diversity of episymbiotic CPR bacteria and DPANN archaea in groundwater ecosystems.</title>
        <authorList>
            <person name="He C.Y."/>
            <person name="Keren R."/>
            <person name="Whittaker M."/>
            <person name="Farag I.F."/>
            <person name="Doudna J."/>
            <person name="Cate J.H.D."/>
            <person name="Banfield J.F."/>
        </authorList>
    </citation>
    <scope>NUCLEOTIDE SEQUENCE</scope>
    <source>
        <strain evidence="4">NC_groundwater_1664_Pr3_B-0.1um_52_9</strain>
    </source>
</reference>
<evidence type="ECO:0000259" key="3">
    <source>
        <dbReference type="Pfam" id="PF14691"/>
    </source>
</evidence>
<evidence type="ECO:0000313" key="4">
    <source>
        <dbReference type="EMBL" id="MBI5251429.1"/>
    </source>
</evidence>
<evidence type="ECO:0000259" key="2">
    <source>
        <dbReference type="Pfam" id="PF10589"/>
    </source>
</evidence>
<protein>
    <submittedName>
        <fullName evidence="4">FAD-dependent oxidoreductase</fullName>
    </submittedName>
</protein>
<feature type="domain" description="Dihydroprymidine dehydrogenase" evidence="3">
    <location>
        <begin position="152"/>
        <end position="240"/>
    </location>
</feature>
<dbReference type="Pfam" id="PF14691">
    <property type="entry name" value="Fer4_20"/>
    <property type="match status" value="1"/>
</dbReference>
<dbReference type="AlphaFoldDB" id="A0A9D6Z4V8"/>
<dbReference type="PANTHER" id="PTHR42783">
    <property type="entry name" value="GLUTAMATE SYNTHASE [NADPH] SMALL CHAIN"/>
    <property type="match status" value="1"/>
</dbReference>
<proteinExistence type="predicted"/>
<dbReference type="Pfam" id="PF07992">
    <property type="entry name" value="Pyr_redox_2"/>
    <property type="match status" value="1"/>
</dbReference>
<dbReference type="Gene3D" id="1.10.1060.10">
    <property type="entry name" value="Alpha-helical ferredoxin"/>
    <property type="match status" value="1"/>
</dbReference>
<evidence type="ECO:0000313" key="5">
    <source>
        <dbReference type="Proteomes" id="UP000807825"/>
    </source>
</evidence>
<dbReference type="Proteomes" id="UP000807825">
    <property type="component" value="Unassembled WGS sequence"/>
</dbReference>
<dbReference type="PRINTS" id="PR00419">
    <property type="entry name" value="ADXRDTASE"/>
</dbReference>
<dbReference type="GO" id="GO:0051539">
    <property type="term" value="F:4 iron, 4 sulfur cluster binding"/>
    <property type="evidence" value="ECO:0007669"/>
    <property type="project" value="InterPro"/>
</dbReference>
<dbReference type="PANTHER" id="PTHR42783:SF3">
    <property type="entry name" value="GLUTAMATE SYNTHASE [NADPH] SMALL CHAIN-RELATED"/>
    <property type="match status" value="1"/>
</dbReference>
<dbReference type="GO" id="GO:0016491">
    <property type="term" value="F:oxidoreductase activity"/>
    <property type="evidence" value="ECO:0007669"/>
    <property type="project" value="InterPro"/>
</dbReference>
<feature type="domain" description="NADH-ubiquinone oxidoreductase 51kDa subunit iron-sulphur binding" evidence="2">
    <location>
        <begin position="67"/>
        <end position="143"/>
    </location>
</feature>
<name>A0A9D6Z4V8_9BACT</name>
<dbReference type="InterPro" id="IPR028261">
    <property type="entry name" value="DPD_II"/>
</dbReference>
<dbReference type="Pfam" id="PF10589">
    <property type="entry name" value="NADH_4Fe-4S"/>
    <property type="match status" value="1"/>
</dbReference>
<feature type="domain" description="FAD/NAD(P)-binding" evidence="1">
    <location>
        <begin position="258"/>
        <end position="553"/>
    </location>
</feature>
<dbReference type="InterPro" id="IPR023753">
    <property type="entry name" value="FAD/NAD-binding_dom"/>
</dbReference>
<evidence type="ECO:0000259" key="1">
    <source>
        <dbReference type="Pfam" id="PF07992"/>
    </source>
</evidence>
<sequence length="653" mass="71095">MKDIRFGRWGSVLRDRRQGDETNGLQDELLPPPKGFPANIVALMSGKGFLLFGDEFNFVPMIREYVGQIQAKYCCGKCITGIKGSKMLLLTLDRMMRGEGSESDLDVLSRMAEILNDAAKCSVCQSAGELLKDGLAYFREDFLNAVRSGVPEDSVRYLGSISAPCMNTCPCHINIPGYVEMLQELRYEESLEIIREEMPLPGITGRICPAPCEKACSVANMGDVAIPIKTLKRVAADYEMFHHIEPPLQQVELTGEPVAVVGAGPAGLAAAYYLNRLGHPVTVFEALPISGGMVGVGIPPYRQPREVLQREIAIIQSLGVKLQFEARLGKDFTIQGLFDKGFKSVFLGIGSHKSSAMGLKEENQGIQGVFSGGIDFLRDINLGNEVEVGENVIIAGGGNTAIDCARTCLRMGASRVTIVYRRTDQGMPADPEEVEDSREEGINFLFLTQPVSILSEDGRMTGLRCVRMELGDPDPSGRRRPVPVEGSQFDLAGDTLIPAIGQIADLDWLSPDDRIQFTRKGAIKVDPASMMTSRPGVFAAGDAVSGPLTVVHGLAGGKRAAHMIHQYVTTGSCSVTEQQWMNDLIASIEKDFGVLVTARSPNREGGKVVRKKQDANERITNFLEVDSGFTQRGSFIEASRCLRCFHVILAAVK</sequence>